<evidence type="ECO:0000256" key="12">
    <source>
        <dbReference type="RuleBase" id="RU363034"/>
    </source>
</evidence>
<comment type="catalytic activity">
    <reaction evidence="10">
        <text>Preferential cleavage: Arg-|-Xaa, Lys-|-Xaa.</text>
        <dbReference type="EC" id="3.4.21.4"/>
    </reaction>
</comment>
<evidence type="ECO:0000313" key="16">
    <source>
        <dbReference type="Proteomes" id="UP000008792"/>
    </source>
</evidence>
<feature type="domain" description="Peptidase S1" evidence="14">
    <location>
        <begin position="24"/>
        <end position="248"/>
    </location>
</feature>
<dbReference type="PANTHER" id="PTHR24276:SF91">
    <property type="entry name" value="AT26814P-RELATED"/>
    <property type="match status" value="1"/>
</dbReference>
<dbReference type="InterPro" id="IPR043504">
    <property type="entry name" value="Peptidase_S1_PA_chymotrypsin"/>
</dbReference>
<dbReference type="PANTHER" id="PTHR24276">
    <property type="entry name" value="POLYSERASE-RELATED"/>
    <property type="match status" value="1"/>
</dbReference>
<dbReference type="KEGG" id="dvi:26531043"/>
<evidence type="ECO:0000256" key="9">
    <source>
        <dbReference type="ARBA" id="ARBA00023157"/>
    </source>
</evidence>
<dbReference type="InterPro" id="IPR001314">
    <property type="entry name" value="Peptidase_S1A"/>
</dbReference>
<evidence type="ECO:0000256" key="8">
    <source>
        <dbReference type="ARBA" id="ARBA00023145"/>
    </source>
</evidence>
<dbReference type="InterPro" id="IPR009003">
    <property type="entry name" value="Peptidase_S1_PA"/>
</dbReference>
<evidence type="ECO:0000256" key="10">
    <source>
        <dbReference type="ARBA" id="ARBA00036320"/>
    </source>
</evidence>
<keyword evidence="16" id="KW-1185">Reference proteome</keyword>
<evidence type="ECO:0000256" key="5">
    <source>
        <dbReference type="ARBA" id="ARBA00022729"/>
    </source>
</evidence>
<evidence type="ECO:0000313" key="15">
    <source>
        <dbReference type="EMBL" id="KRF79514.1"/>
    </source>
</evidence>
<name>A0A0Q9W320_DROVI</name>
<reference evidence="15 16" key="1">
    <citation type="journal article" date="2007" name="Nature">
        <title>Evolution of genes and genomes on the Drosophila phylogeny.</title>
        <authorList>
            <consortium name="Drosophila 12 Genomes Consortium"/>
            <person name="Clark A.G."/>
            <person name="Eisen M.B."/>
            <person name="Smith D.R."/>
            <person name="Bergman C.M."/>
            <person name="Oliver B."/>
            <person name="Markow T.A."/>
            <person name="Kaufman T.C."/>
            <person name="Kellis M."/>
            <person name="Gelbart W."/>
            <person name="Iyer V.N."/>
            <person name="Pollard D.A."/>
            <person name="Sackton T.B."/>
            <person name="Larracuente A.M."/>
            <person name="Singh N.D."/>
            <person name="Abad J.P."/>
            <person name="Abt D.N."/>
            <person name="Adryan B."/>
            <person name="Aguade M."/>
            <person name="Akashi H."/>
            <person name="Anderson W.W."/>
            <person name="Aquadro C.F."/>
            <person name="Ardell D.H."/>
            <person name="Arguello R."/>
            <person name="Artieri C.G."/>
            <person name="Barbash D.A."/>
            <person name="Barker D."/>
            <person name="Barsanti P."/>
            <person name="Batterham P."/>
            <person name="Batzoglou S."/>
            <person name="Begun D."/>
            <person name="Bhutkar A."/>
            <person name="Blanco E."/>
            <person name="Bosak S.A."/>
            <person name="Bradley R.K."/>
            <person name="Brand A.D."/>
            <person name="Brent M.R."/>
            <person name="Brooks A.N."/>
            <person name="Brown R.H."/>
            <person name="Butlin R.K."/>
            <person name="Caggese C."/>
            <person name="Calvi B.R."/>
            <person name="Bernardo de Carvalho A."/>
            <person name="Caspi A."/>
            <person name="Castrezana S."/>
            <person name="Celniker S.E."/>
            <person name="Chang J.L."/>
            <person name="Chapple C."/>
            <person name="Chatterji S."/>
            <person name="Chinwalla A."/>
            <person name="Civetta A."/>
            <person name="Clifton S.W."/>
            <person name="Comeron J.M."/>
            <person name="Costello J.C."/>
            <person name="Coyne J.A."/>
            <person name="Daub J."/>
            <person name="David R.G."/>
            <person name="Delcher A.L."/>
            <person name="Delehaunty K."/>
            <person name="Do C.B."/>
            <person name="Ebling H."/>
            <person name="Edwards K."/>
            <person name="Eickbush T."/>
            <person name="Evans J.D."/>
            <person name="Filipski A."/>
            <person name="Findeiss S."/>
            <person name="Freyhult E."/>
            <person name="Fulton L."/>
            <person name="Fulton R."/>
            <person name="Garcia A.C."/>
            <person name="Gardiner A."/>
            <person name="Garfield D.A."/>
            <person name="Garvin B.E."/>
            <person name="Gibson G."/>
            <person name="Gilbert D."/>
            <person name="Gnerre S."/>
            <person name="Godfrey J."/>
            <person name="Good R."/>
            <person name="Gotea V."/>
            <person name="Gravely B."/>
            <person name="Greenberg A.J."/>
            <person name="Griffiths-Jones S."/>
            <person name="Gross S."/>
            <person name="Guigo R."/>
            <person name="Gustafson E.A."/>
            <person name="Haerty W."/>
            <person name="Hahn M.W."/>
            <person name="Halligan D.L."/>
            <person name="Halpern A.L."/>
            <person name="Halter G.M."/>
            <person name="Han M.V."/>
            <person name="Heger A."/>
            <person name="Hillier L."/>
            <person name="Hinrichs A.S."/>
            <person name="Holmes I."/>
            <person name="Hoskins R.A."/>
            <person name="Hubisz M.J."/>
            <person name="Hultmark D."/>
            <person name="Huntley M.A."/>
            <person name="Jaffe D.B."/>
            <person name="Jagadeeshan S."/>
            <person name="Jeck W.R."/>
            <person name="Johnson J."/>
            <person name="Jones C.D."/>
            <person name="Jordan W.C."/>
            <person name="Karpen G.H."/>
            <person name="Kataoka E."/>
            <person name="Keightley P.D."/>
            <person name="Kheradpour P."/>
            <person name="Kirkness E.F."/>
            <person name="Koerich L.B."/>
            <person name="Kristiansen K."/>
            <person name="Kudrna D."/>
            <person name="Kulathinal R.J."/>
            <person name="Kumar S."/>
            <person name="Kwok R."/>
            <person name="Lander E."/>
            <person name="Langley C.H."/>
            <person name="Lapoint R."/>
            <person name="Lazzaro B.P."/>
            <person name="Lee S.J."/>
            <person name="Levesque L."/>
            <person name="Li R."/>
            <person name="Lin C.F."/>
            <person name="Lin M.F."/>
            <person name="Lindblad-Toh K."/>
            <person name="Llopart A."/>
            <person name="Long M."/>
            <person name="Low L."/>
            <person name="Lozovsky E."/>
            <person name="Lu J."/>
            <person name="Luo M."/>
            <person name="Machado C.A."/>
            <person name="Makalowski W."/>
            <person name="Marzo M."/>
            <person name="Matsuda M."/>
            <person name="Matzkin L."/>
            <person name="McAllister B."/>
            <person name="McBride C.S."/>
            <person name="McKernan B."/>
            <person name="McKernan K."/>
            <person name="Mendez-Lago M."/>
            <person name="Minx P."/>
            <person name="Mollenhauer M.U."/>
            <person name="Montooth K."/>
            <person name="Mount S.M."/>
            <person name="Mu X."/>
            <person name="Myers E."/>
            <person name="Negre B."/>
            <person name="Newfeld S."/>
            <person name="Nielsen R."/>
            <person name="Noor M.A."/>
            <person name="O'Grady P."/>
            <person name="Pachter L."/>
            <person name="Papaceit M."/>
            <person name="Parisi M.J."/>
            <person name="Parisi M."/>
            <person name="Parts L."/>
            <person name="Pedersen J.S."/>
            <person name="Pesole G."/>
            <person name="Phillippy A.M."/>
            <person name="Ponting C.P."/>
            <person name="Pop M."/>
            <person name="Porcelli D."/>
            <person name="Powell J.R."/>
            <person name="Prohaska S."/>
            <person name="Pruitt K."/>
            <person name="Puig M."/>
            <person name="Quesneville H."/>
            <person name="Ram K.R."/>
            <person name="Rand D."/>
            <person name="Rasmussen M.D."/>
            <person name="Reed L.K."/>
            <person name="Reenan R."/>
            <person name="Reily A."/>
            <person name="Remington K.A."/>
            <person name="Rieger T.T."/>
            <person name="Ritchie M.G."/>
            <person name="Robin C."/>
            <person name="Rogers Y.H."/>
            <person name="Rohde C."/>
            <person name="Rozas J."/>
            <person name="Rubenfield M.J."/>
            <person name="Ruiz A."/>
            <person name="Russo S."/>
            <person name="Salzberg S.L."/>
            <person name="Sanchez-Gracia A."/>
            <person name="Saranga D.J."/>
            <person name="Sato H."/>
            <person name="Schaeffer S.W."/>
            <person name="Schatz M.C."/>
            <person name="Schlenke T."/>
            <person name="Schwartz R."/>
            <person name="Segarra C."/>
            <person name="Singh R.S."/>
            <person name="Sirot L."/>
            <person name="Sirota M."/>
            <person name="Sisneros N.B."/>
            <person name="Smith C.D."/>
            <person name="Smith T.F."/>
            <person name="Spieth J."/>
            <person name="Stage D.E."/>
            <person name="Stark A."/>
            <person name="Stephan W."/>
            <person name="Strausberg R.L."/>
            <person name="Strempel S."/>
            <person name="Sturgill D."/>
            <person name="Sutton G."/>
            <person name="Sutton G.G."/>
            <person name="Tao W."/>
            <person name="Teichmann S."/>
            <person name="Tobari Y.N."/>
            <person name="Tomimura Y."/>
            <person name="Tsolas J.M."/>
            <person name="Valente V.L."/>
            <person name="Venter E."/>
            <person name="Venter J.C."/>
            <person name="Vicario S."/>
            <person name="Vieira F.G."/>
            <person name="Vilella A.J."/>
            <person name="Villasante A."/>
            <person name="Walenz B."/>
            <person name="Wang J."/>
            <person name="Wasserman M."/>
            <person name="Watts T."/>
            <person name="Wilson D."/>
            <person name="Wilson R.K."/>
            <person name="Wing R.A."/>
            <person name="Wolfner M.F."/>
            <person name="Wong A."/>
            <person name="Wong G.K."/>
            <person name="Wu C.I."/>
            <person name="Wu G."/>
            <person name="Yamamoto D."/>
            <person name="Yang H.P."/>
            <person name="Yang S.P."/>
            <person name="Yorke J.A."/>
            <person name="Yoshida K."/>
            <person name="Zdobnov E."/>
            <person name="Zhang P."/>
            <person name="Zhang Y."/>
            <person name="Zimin A.V."/>
            <person name="Baldwin J."/>
            <person name="Abdouelleil A."/>
            <person name="Abdulkadir J."/>
            <person name="Abebe A."/>
            <person name="Abera B."/>
            <person name="Abreu J."/>
            <person name="Acer S.C."/>
            <person name="Aftuck L."/>
            <person name="Alexander A."/>
            <person name="An P."/>
            <person name="Anderson E."/>
            <person name="Anderson S."/>
            <person name="Arachi H."/>
            <person name="Azer M."/>
            <person name="Bachantsang P."/>
            <person name="Barry A."/>
            <person name="Bayul T."/>
            <person name="Berlin A."/>
            <person name="Bessette D."/>
            <person name="Bloom T."/>
            <person name="Blye J."/>
            <person name="Boguslavskiy L."/>
            <person name="Bonnet C."/>
            <person name="Boukhgalter B."/>
            <person name="Bourzgui I."/>
            <person name="Brown A."/>
            <person name="Cahill P."/>
            <person name="Channer S."/>
            <person name="Cheshatsang Y."/>
            <person name="Chuda L."/>
            <person name="Citroen M."/>
            <person name="Collymore A."/>
            <person name="Cooke P."/>
            <person name="Costello M."/>
            <person name="D'Aco K."/>
            <person name="Daza R."/>
            <person name="De Haan G."/>
            <person name="DeGray S."/>
            <person name="DeMaso C."/>
            <person name="Dhargay N."/>
            <person name="Dooley K."/>
            <person name="Dooley E."/>
            <person name="Doricent M."/>
            <person name="Dorje P."/>
            <person name="Dorjee K."/>
            <person name="Dupes A."/>
            <person name="Elong R."/>
            <person name="Falk J."/>
            <person name="Farina A."/>
            <person name="Faro S."/>
            <person name="Ferguson D."/>
            <person name="Fisher S."/>
            <person name="Foley C.D."/>
            <person name="Franke A."/>
            <person name="Friedrich D."/>
            <person name="Gadbois L."/>
            <person name="Gearin G."/>
            <person name="Gearin C.R."/>
            <person name="Giannoukos G."/>
            <person name="Goode T."/>
            <person name="Graham J."/>
            <person name="Grandbois E."/>
            <person name="Grewal S."/>
            <person name="Gyaltsen K."/>
            <person name="Hafez N."/>
            <person name="Hagos B."/>
            <person name="Hall J."/>
            <person name="Henson C."/>
            <person name="Hollinger A."/>
            <person name="Honan T."/>
            <person name="Huard M.D."/>
            <person name="Hughes L."/>
            <person name="Hurhula B."/>
            <person name="Husby M.E."/>
            <person name="Kamat A."/>
            <person name="Kanga B."/>
            <person name="Kashin S."/>
            <person name="Khazanovich D."/>
            <person name="Kisner P."/>
            <person name="Lance K."/>
            <person name="Lara M."/>
            <person name="Lee W."/>
            <person name="Lennon N."/>
            <person name="Letendre F."/>
            <person name="LeVine R."/>
            <person name="Lipovsky A."/>
            <person name="Liu X."/>
            <person name="Liu J."/>
            <person name="Liu S."/>
            <person name="Lokyitsang T."/>
            <person name="Lokyitsang Y."/>
            <person name="Lubonja R."/>
            <person name="Lui A."/>
            <person name="MacDonald P."/>
            <person name="Magnisalis V."/>
            <person name="Maru K."/>
            <person name="Matthews C."/>
            <person name="McCusker W."/>
            <person name="McDonough S."/>
            <person name="Mehta T."/>
            <person name="Meldrim J."/>
            <person name="Meneus L."/>
            <person name="Mihai O."/>
            <person name="Mihalev A."/>
            <person name="Mihova T."/>
            <person name="Mittelman R."/>
            <person name="Mlenga V."/>
            <person name="Montmayeur A."/>
            <person name="Mulrain L."/>
            <person name="Navidi A."/>
            <person name="Naylor J."/>
            <person name="Negash T."/>
            <person name="Nguyen T."/>
            <person name="Nguyen N."/>
            <person name="Nicol R."/>
            <person name="Norbu C."/>
            <person name="Norbu N."/>
            <person name="Novod N."/>
            <person name="O'Neill B."/>
            <person name="Osman S."/>
            <person name="Markiewicz E."/>
            <person name="Oyono O.L."/>
            <person name="Patti C."/>
            <person name="Phunkhang P."/>
            <person name="Pierre F."/>
            <person name="Priest M."/>
            <person name="Raghuraman S."/>
            <person name="Rege F."/>
            <person name="Reyes R."/>
            <person name="Rise C."/>
            <person name="Rogov P."/>
            <person name="Ross K."/>
            <person name="Ryan E."/>
            <person name="Settipalli S."/>
            <person name="Shea T."/>
            <person name="Sherpa N."/>
            <person name="Shi L."/>
            <person name="Shih D."/>
            <person name="Sparrow T."/>
            <person name="Spaulding J."/>
            <person name="Stalker J."/>
            <person name="Stange-Thomann N."/>
            <person name="Stavropoulos S."/>
            <person name="Stone C."/>
            <person name="Strader C."/>
            <person name="Tesfaye S."/>
            <person name="Thomson T."/>
            <person name="Thoulutsang Y."/>
            <person name="Thoulutsang D."/>
            <person name="Topham K."/>
            <person name="Topping I."/>
            <person name="Tsamla T."/>
            <person name="Vassiliev H."/>
            <person name="Vo A."/>
            <person name="Wangchuk T."/>
            <person name="Wangdi T."/>
            <person name="Weiand M."/>
            <person name="Wilkinson J."/>
            <person name="Wilson A."/>
            <person name="Yadav S."/>
            <person name="Young G."/>
            <person name="Yu Q."/>
            <person name="Zembek L."/>
            <person name="Zhong D."/>
            <person name="Zimmer A."/>
            <person name="Zwirko Z."/>
            <person name="Jaffe D.B."/>
            <person name="Alvarez P."/>
            <person name="Brockman W."/>
            <person name="Butler J."/>
            <person name="Chin C."/>
            <person name="Gnerre S."/>
            <person name="Grabherr M."/>
            <person name="Kleber M."/>
            <person name="Mauceli E."/>
            <person name="MacCallum I."/>
        </authorList>
    </citation>
    <scope>NUCLEOTIDE SEQUENCE [LARGE SCALE GENOMIC DNA]</scope>
    <source>
        <strain evidence="16">Tucson 15010-1051.87</strain>
    </source>
</reference>
<evidence type="ECO:0000256" key="13">
    <source>
        <dbReference type="SAM" id="SignalP"/>
    </source>
</evidence>
<dbReference type="EC" id="3.4.21.4" evidence="11"/>
<dbReference type="InterPro" id="IPR018114">
    <property type="entry name" value="TRYPSIN_HIS"/>
</dbReference>
<evidence type="ECO:0000256" key="6">
    <source>
        <dbReference type="ARBA" id="ARBA00022801"/>
    </source>
</evidence>
<proteinExistence type="inferred from homology"/>
<keyword evidence="8" id="KW-0865">Zymogen</keyword>
<dbReference type="InterPro" id="IPR033116">
    <property type="entry name" value="TRYPSIN_SER"/>
</dbReference>
<dbReference type="SMR" id="A0A0Q9W320"/>
<dbReference type="SMART" id="SM00020">
    <property type="entry name" value="Tryp_SPc"/>
    <property type="match status" value="1"/>
</dbReference>
<comment type="subcellular location">
    <subcellularLocation>
        <location evidence="1">Secreted</location>
        <location evidence="1">Extracellular space</location>
    </subcellularLocation>
</comment>
<comment type="similarity">
    <text evidence="2">Belongs to the peptidase S1 family.</text>
</comment>
<dbReference type="OrthoDB" id="10012881at2759"/>
<keyword evidence="4 12" id="KW-0645">Protease</keyword>
<keyword evidence="5 13" id="KW-0732">Signal</keyword>
<dbReference type="GO" id="GO:0006508">
    <property type="term" value="P:proteolysis"/>
    <property type="evidence" value="ECO:0007669"/>
    <property type="project" value="UniProtKB-KW"/>
</dbReference>
<protein>
    <recommendedName>
        <fullName evidence="11">trypsin</fullName>
        <ecNumber evidence="11">3.4.21.4</ecNumber>
    </recommendedName>
</protein>
<keyword evidence="3" id="KW-0964">Secreted</keyword>
<dbReference type="PROSITE" id="PS50240">
    <property type="entry name" value="TRYPSIN_DOM"/>
    <property type="match status" value="1"/>
</dbReference>
<keyword evidence="7 12" id="KW-0720">Serine protease</keyword>
<dbReference type="FunFam" id="2.40.10.10:FF:000077">
    <property type="entry name" value="Predicted protein"/>
    <property type="match status" value="1"/>
</dbReference>
<feature type="chain" id="PRO_5006386476" description="trypsin" evidence="13">
    <location>
        <begin position="22"/>
        <end position="262"/>
    </location>
</feature>
<dbReference type="EMBL" id="CH940648">
    <property type="protein sequence ID" value="KRF79514.1"/>
    <property type="molecule type" value="Genomic_DNA"/>
</dbReference>
<organism evidence="15 16">
    <name type="scientific">Drosophila virilis</name>
    <name type="common">Fruit fly</name>
    <dbReference type="NCBI Taxonomy" id="7244"/>
    <lineage>
        <taxon>Eukaryota</taxon>
        <taxon>Metazoa</taxon>
        <taxon>Ecdysozoa</taxon>
        <taxon>Arthropoda</taxon>
        <taxon>Hexapoda</taxon>
        <taxon>Insecta</taxon>
        <taxon>Pterygota</taxon>
        <taxon>Neoptera</taxon>
        <taxon>Endopterygota</taxon>
        <taxon>Diptera</taxon>
        <taxon>Brachycera</taxon>
        <taxon>Muscomorpha</taxon>
        <taxon>Ephydroidea</taxon>
        <taxon>Drosophilidae</taxon>
        <taxon>Drosophila</taxon>
    </lineage>
</organism>
<sequence length="262" mass="29440">MRIRYFYVLLLLFSTMTVLDANRIVNGYPIDIREAPWQVSIQKNGFHFCGGSILSSKIIITAAHCLRNKQIRILSIRAGSKYWKNGGQVVKVAEIKIHNAYYARKHLHDIALMRLAKPIKLGYNAQMISFTSSVPRDGAKAFVTGWGLLKAKSRKRPSILQEVNLRIMNYKRCQRTNYGKNGYYISRQMICAALNSHDACQGDSGGPLVSRKQLVGIVSWGKGCASKGFPGVYTNVAYYSRWLNSEIPKLDIKDNDNAAVSC</sequence>
<dbReference type="PRINTS" id="PR00722">
    <property type="entry name" value="CHYMOTRYPSIN"/>
</dbReference>
<dbReference type="Proteomes" id="UP000008792">
    <property type="component" value="Unassembled WGS sequence"/>
</dbReference>
<dbReference type="AlphaFoldDB" id="A0A0Q9W320"/>
<keyword evidence="9" id="KW-1015">Disulfide bond</keyword>
<evidence type="ECO:0000259" key="14">
    <source>
        <dbReference type="PROSITE" id="PS50240"/>
    </source>
</evidence>
<dbReference type="InterPro" id="IPR050430">
    <property type="entry name" value="Peptidase_S1"/>
</dbReference>
<evidence type="ECO:0000256" key="4">
    <source>
        <dbReference type="ARBA" id="ARBA00022670"/>
    </source>
</evidence>
<evidence type="ECO:0000256" key="7">
    <source>
        <dbReference type="ARBA" id="ARBA00022825"/>
    </source>
</evidence>
<dbReference type="CDD" id="cd00190">
    <property type="entry name" value="Tryp_SPc"/>
    <property type="match status" value="1"/>
</dbReference>
<dbReference type="PROSITE" id="PS00135">
    <property type="entry name" value="TRYPSIN_SER"/>
    <property type="match status" value="1"/>
</dbReference>
<gene>
    <name evidence="15" type="primary">Dvir\GJ26273</name>
    <name evidence="15" type="ORF">Dvir_GJ26273</name>
</gene>
<dbReference type="InParanoid" id="A0A0Q9W320"/>
<dbReference type="GO" id="GO:0004252">
    <property type="term" value="F:serine-type endopeptidase activity"/>
    <property type="evidence" value="ECO:0007669"/>
    <property type="project" value="UniProtKB-EC"/>
</dbReference>
<feature type="signal peptide" evidence="13">
    <location>
        <begin position="1"/>
        <end position="21"/>
    </location>
</feature>
<keyword evidence="6 12" id="KW-0378">Hydrolase</keyword>
<evidence type="ECO:0000256" key="2">
    <source>
        <dbReference type="ARBA" id="ARBA00007664"/>
    </source>
</evidence>
<dbReference type="PROSITE" id="PS00134">
    <property type="entry name" value="TRYPSIN_HIS"/>
    <property type="match status" value="1"/>
</dbReference>
<evidence type="ECO:0000256" key="11">
    <source>
        <dbReference type="ARBA" id="ARBA00038868"/>
    </source>
</evidence>
<evidence type="ECO:0000256" key="3">
    <source>
        <dbReference type="ARBA" id="ARBA00022525"/>
    </source>
</evidence>
<dbReference type="InterPro" id="IPR001254">
    <property type="entry name" value="Trypsin_dom"/>
</dbReference>
<dbReference type="GO" id="GO:0005576">
    <property type="term" value="C:extracellular region"/>
    <property type="evidence" value="ECO:0007669"/>
    <property type="project" value="UniProtKB-SubCell"/>
</dbReference>
<dbReference type="Pfam" id="PF00089">
    <property type="entry name" value="Trypsin"/>
    <property type="match status" value="1"/>
</dbReference>
<accession>A0A0Q9W320</accession>
<evidence type="ECO:0000256" key="1">
    <source>
        <dbReference type="ARBA" id="ARBA00004239"/>
    </source>
</evidence>
<dbReference type="SUPFAM" id="SSF50494">
    <property type="entry name" value="Trypsin-like serine proteases"/>
    <property type="match status" value="1"/>
</dbReference>
<dbReference type="Gene3D" id="2.40.10.10">
    <property type="entry name" value="Trypsin-like serine proteases"/>
    <property type="match status" value="1"/>
</dbReference>